<proteinExistence type="predicted"/>
<dbReference type="EMBL" id="PIQN01000028">
    <property type="protein sequence ID" value="PKA39518.1"/>
    <property type="molecule type" value="Genomic_DNA"/>
</dbReference>
<gene>
    <name evidence="2" type="ORF">CWR43_29115</name>
    <name evidence="1" type="ORF">CWR43_32630</name>
</gene>
<reference evidence="1 3" key="1">
    <citation type="submission" date="2017-11" db="EMBL/GenBank/DDBJ databases">
        <authorList>
            <person name="Han C.G."/>
        </authorList>
    </citation>
    <scope>NUCLEOTIDE SEQUENCE [LARGE SCALE GENOMIC DNA]</scope>
    <source>
        <strain evidence="1 3">HCNT1</strain>
    </source>
</reference>
<dbReference type="SUPFAM" id="SSF51430">
    <property type="entry name" value="NAD(P)-linked oxidoreductase"/>
    <property type="match status" value="1"/>
</dbReference>
<sequence>MHTVTANGATIPALGFGTFRMPGPDVLKIVPHALKVGFR</sequence>
<accession>A0A2N0D0D7</accession>
<feature type="non-terminal residue" evidence="1">
    <location>
        <position position="39"/>
    </location>
</feature>
<dbReference type="EMBL" id="PIQN01000023">
    <property type="protein sequence ID" value="PKA39991.1"/>
    <property type="molecule type" value="Genomic_DNA"/>
</dbReference>
<dbReference type="InterPro" id="IPR036812">
    <property type="entry name" value="NAD(P)_OxRdtase_dom_sf"/>
</dbReference>
<protein>
    <submittedName>
        <fullName evidence="1">2,5-didehydrogluconate reductase</fullName>
    </submittedName>
</protein>
<evidence type="ECO:0000313" key="2">
    <source>
        <dbReference type="EMBL" id="PKA39991.1"/>
    </source>
</evidence>
<evidence type="ECO:0000313" key="1">
    <source>
        <dbReference type="EMBL" id="PKA39518.1"/>
    </source>
</evidence>
<dbReference type="AlphaFoldDB" id="A0A2N0D0D7"/>
<evidence type="ECO:0000313" key="3">
    <source>
        <dbReference type="Proteomes" id="UP000232164"/>
    </source>
</evidence>
<organism evidence="1 3">
    <name type="scientific">Rhizobium sullae</name>
    <name type="common">Rhizobium hedysari</name>
    <dbReference type="NCBI Taxonomy" id="50338"/>
    <lineage>
        <taxon>Bacteria</taxon>
        <taxon>Pseudomonadati</taxon>
        <taxon>Pseudomonadota</taxon>
        <taxon>Alphaproteobacteria</taxon>
        <taxon>Hyphomicrobiales</taxon>
        <taxon>Rhizobiaceae</taxon>
        <taxon>Rhizobium/Agrobacterium group</taxon>
        <taxon>Rhizobium</taxon>
    </lineage>
</organism>
<dbReference type="Proteomes" id="UP000232164">
    <property type="component" value="Unassembled WGS sequence"/>
</dbReference>
<comment type="caution">
    <text evidence="1">The sequence shown here is derived from an EMBL/GenBank/DDBJ whole genome shotgun (WGS) entry which is preliminary data.</text>
</comment>
<reference evidence="1 3" key="2">
    <citation type="submission" date="2017-12" db="EMBL/GenBank/DDBJ databases">
        <title>Genome sequence of Rhizobium sullae HCNT1 isolated from Sulla coronaria nodules and featuring peculiar denitrification phenotypes.</title>
        <authorList>
            <person name="De Diego-Diaz B."/>
            <person name="Treu L."/>
            <person name="Campanaro S."/>
            <person name="Da Silva Duarte V."/>
            <person name="Basaglia M."/>
            <person name="Favaro L."/>
            <person name="Casella S."/>
            <person name="Squartini A."/>
        </authorList>
    </citation>
    <scope>NUCLEOTIDE SEQUENCE [LARGE SCALE GENOMIC DNA]</scope>
    <source>
        <strain evidence="1 3">HCNT1</strain>
    </source>
</reference>
<dbReference type="Gene3D" id="3.20.20.100">
    <property type="entry name" value="NADP-dependent oxidoreductase domain"/>
    <property type="match status" value="1"/>
</dbReference>
<name>A0A2N0D0D7_RHISU</name>